<feature type="compositionally biased region" description="Basic and acidic residues" evidence="2">
    <location>
        <begin position="339"/>
        <end position="362"/>
    </location>
</feature>
<evidence type="ECO:0000256" key="1">
    <source>
        <dbReference type="ARBA" id="ARBA00022729"/>
    </source>
</evidence>
<sequence>MAASAAKPSKPATPKTLKDRLKEKEKKKEELEKKLDELREQLQEITQEYQEAYTKYLLTKERVHRNKQKLDESSVELDLNEDKLNKRIVSMYKNNEALMFLNLLLGVTSFDEFLNNLKFMTRVTNSDIELVSKTKTLKGQIEETQLKLEKQKTLQQKSLDEAKTKQNEMKRNLNAQHMLAKLISKDILKLRQRTADVDGLELTIMFPVNGPNSYINDWGFPRSGGRSHKGTDIFAAQGTPAISTVDGVIWKSSPTEKGLGGITVWVYGDDNVAYYYAHLEKLADGMTVGRRVKAGDVVGYVGNTGNARTTPPHLHFQINPGGDTPINPYPYLVAADPYKSQEDKDKAKDPNQEKKQDQDQDQ</sequence>
<comment type="caution">
    <text evidence="5">The sequence shown here is derived from an EMBL/GenBank/DDBJ whole genome shotgun (WGS) entry which is preliminary data.</text>
</comment>
<dbReference type="InterPro" id="IPR057309">
    <property type="entry name" value="PcsB_CC"/>
</dbReference>
<dbReference type="Pfam" id="PF01551">
    <property type="entry name" value="Peptidase_M23"/>
    <property type="match status" value="1"/>
</dbReference>
<feature type="compositionally biased region" description="Low complexity" evidence="2">
    <location>
        <begin position="1"/>
        <end position="15"/>
    </location>
</feature>
<dbReference type="CDD" id="cd12797">
    <property type="entry name" value="M23_peptidase"/>
    <property type="match status" value="1"/>
</dbReference>
<dbReference type="SUPFAM" id="SSF51261">
    <property type="entry name" value="Duplicated hybrid motif"/>
    <property type="match status" value="1"/>
</dbReference>
<evidence type="ECO:0000259" key="3">
    <source>
        <dbReference type="Pfam" id="PF01551"/>
    </source>
</evidence>
<feature type="region of interest" description="Disordered" evidence="2">
    <location>
        <begin position="1"/>
        <end position="30"/>
    </location>
</feature>
<dbReference type="Gene3D" id="6.10.250.3150">
    <property type="match status" value="1"/>
</dbReference>
<dbReference type="InterPro" id="IPR050570">
    <property type="entry name" value="Cell_wall_metabolism_enzyme"/>
</dbReference>
<feature type="compositionally biased region" description="Basic and acidic residues" evidence="2">
    <location>
        <begin position="16"/>
        <end position="30"/>
    </location>
</feature>
<dbReference type="EMBL" id="LAZR01002305">
    <property type="protein sequence ID" value="KKN31743.1"/>
    <property type="molecule type" value="Genomic_DNA"/>
</dbReference>
<dbReference type="InterPro" id="IPR016047">
    <property type="entry name" value="M23ase_b-sheet_dom"/>
</dbReference>
<name>A0A0F9SRD1_9ZZZZ</name>
<dbReference type="Pfam" id="PF24568">
    <property type="entry name" value="CC_PcsB"/>
    <property type="match status" value="1"/>
</dbReference>
<proteinExistence type="predicted"/>
<feature type="domain" description="M23ase beta-sheet core" evidence="3">
    <location>
        <begin position="227"/>
        <end position="328"/>
    </location>
</feature>
<dbReference type="PANTHER" id="PTHR21666">
    <property type="entry name" value="PEPTIDASE-RELATED"/>
    <property type="match status" value="1"/>
</dbReference>
<feature type="domain" description="Peptidoglycan hydrolase PcsB coiled-coil" evidence="4">
    <location>
        <begin position="80"/>
        <end position="143"/>
    </location>
</feature>
<reference evidence="5" key="1">
    <citation type="journal article" date="2015" name="Nature">
        <title>Complex archaea that bridge the gap between prokaryotes and eukaryotes.</title>
        <authorList>
            <person name="Spang A."/>
            <person name="Saw J.H."/>
            <person name="Jorgensen S.L."/>
            <person name="Zaremba-Niedzwiedzka K."/>
            <person name="Martijn J."/>
            <person name="Lind A.E."/>
            <person name="van Eijk R."/>
            <person name="Schleper C."/>
            <person name="Guy L."/>
            <person name="Ettema T.J."/>
        </authorList>
    </citation>
    <scope>NUCLEOTIDE SEQUENCE</scope>
</reference>
<dbReference type="InterPro" id="IPR011055">
    <property type="entry name" value="Dup_hybrid_motif"/>
</dbReference>
<protein>
    <submittedName>
        <fullName evidence="5">Uncharacterized protein</fullName>
    </submittedName>
</protein>
<evidence type="ECO:0000313" key="5">
    <source>
        <dbReference type="EMBL" id="KKN31743.1"/>
    </source>
</evidence>
<dbReference type="Gene3D" id="2.70.70.10">
    <property type="entry name" value="Glucose Permease (Domain IIA)"/>
    <property type="match status" value="1"/>
</dbReference>
<evidence type="ECO:0000259" key="4">
    <source>
        <dbReference type="Pfam" id="PF24568"/>
    </source>
</evidence>
<accession>A0A0F9SRD1</accession>
<dbReference type="GO" id="GO:0004222">
    <property type="term" value="F:metalloendopeptidase activity"/>
    <property type="evidence" value="ECO:0007669"/>
    <property type="project" value="TreeGrafter"/>
</dbReference>
<evidence type="ECO:0000256" key="2">
    <source>
        <dbReference type="SAM" id="MobiDB-lite"/>
    </source>
</evidence>
<keyword evidence="1" id="KW-0732">Signal</keyword>
<feature type="region of interest" description="Disordered" evidence="2">
    <location>
        <begin position="327"/>
        <end position="362"/>
    </location>
</feature>
<organism evidence="5">
    <name type="scientific">marine sediment metagenome</name>
    <dbReference type="NCBI Taxonomy" id="412755"/>
    <lineage>
        <taxon>unclassified sequences</taxon>
        <taxon>metagenomes</taxon>
        <taxon>ecological metagenomes</taxon>
    </lineage>
</organism>
<dbReference type="PANTHER" id="PTHR21666:SF268">
    <property type="entry name" value="PEPTIDASE M23 DOMAIN-CONTAINING PROTEIN"/>
    <property type="match status" value="1"/>
</dbReference>
<dbReference type="AlphaFoldDB" id="A0A0F9SRD1"/>
<gene>
    <name evidence="5" type="ORF">LCGC14_0820820</name>
</gene>